<dbReference type="EMBL" id="DSLG01000002">
    <property type="protein sequence ID" value="HEA86623.1"/>
    <property type="molecule type" value="Genomic_DNA"/>
</dbReference>
<protein>
    <submittedName>
        <fullName evidence="1">Nuclear transport factor 2 family protein</fullName>
    </submittedName>
</protein>
<organism evidence="1">
    <name type="scientific">candidate division WOR-3 bacterium</name>
    <dbReference type="NCBI Taxonomy" id="2052148"/>
    <lineage>
        <taxon>Bacteria</taxon>
        <taxon>Bacteria division WOR-3</taxon>
    </lineage>
</organism>
<accession>A0A7C1NBM5</accession>
<reference evidence="1" key="1">
    <citation type="journal article" date="2020" name="mSystems">
        <title>Genome- and Community-Level Interaction Insights into Carbon Utilization and Element Cycling Functions of Hydrothermarchaeota in Hydrothermal Sediment.</title>
        <authorList>
            <person name="Zhou Z."/>
            <person name="Liu Y."/>
            <person name="Xu W."/>
            <person name="Pan J."/>
            <person name="Luo Z.H."/>
            <person name="Li M."/>
        </authorList>
    </citation>
    <scope>NUCLEOTIDE SEQUENCE [LARGE SCALE GENOMIC DNA]</scope>
    <source>
        <strain evidence="1">SpSt-265</strain>
    </source>
</reference>
<gene>
    <name evidence="1" type="ORF">ENP94_01255</name>
</gene>
<proteinExistence type="predicted"/>
<dbReference type="AlphaFoldDB" id="A0A7C1NBM5"/>
<comment type="caution">
    <text evidence="1">The sequence shown here is derived from an EMBL/GenBank/DDBJ whole genome shotgun (WGS) entry which is preliminary data.</text>
</comment>
<dbReference type="InterPro" id="IPR032710">
    <property type="entry name" value="NTF2-like_dom_sf"/>
</dbReference>
<evidence type="ECO:0000313" key="1">
    <source>
        <dbReference type="EMBL" id="HEA86623.1"/>
    </source>
</evidence>
<sequence length="197" mass="22245">MARNLFWLLIFAGCAAVIEPGDGRAGSYLRGGVNVERFVEGFGQRRPSRLLGLFTSEPGIEIAGLGVVAQGRAEIGDFLAYGQAVQSRLKLLELQTEADSVFCRLEERNIWLELLGCSPLQYQAVFLLEDGKINRVRIRLEPASRAELIGKGLQFFNWLKHQEPQLLVQLMPDGRFQFTPENGSRLLELIRSWQRQN</sequence>
<name>A0A7C1NBM5_UNCW3</name>
<dbReference type="SUPFAM" id="SSF54427">
    <property type="entry name" value="NTF2-like"/>
    <property type="match status" value="1"/>
</dbReference>